<gene>
    <name evidence="1" type="ORF">CROQUDRAFT_101701</name>
</gene>
<proteinExistence type="predicted"/>
<reference evidence="1" key="1">
    <citation type="submission" date="2013-11" db="EMBL/GenBank/DDBJ databases">
        <title>Genome sequence of the fusiform rust pathogen reveals effectors for host alternation and coevolution with pine.</title>
        <authorList>
            <consortium name="DOE Joint Genome Institute"/>
            <person name="Smith K."/>
            <person name="Pendleton A."/>
            <person name="Kubisiak T."/>
            <person name="Anderson C."/>
            <person name="Salamov A."/>
            <person name="Aerts A."/>
            <person name="Riley R."/>
            <person name="Clum A."/>
            <person name="Lindquist E."/>
            <person name="Ence D."/>
            <person name="Campbell M."/>
            <person name="Kronenberg Z."/>
            <person name="Feau N."/>
            <person name="Dhillon B."/>
            <person name="Hamelin R."/>
            <person name="Burleigh J."/>
            <person name="Smith J."/>
            <person name="Yandell M."/>
            <person name="Nelson C."/>
            <person name="Grigoriev I."/>
            <person name="Davis J."/>
        </authorList>
    </citation>
    <scope>NUCLEOTIDE SEQUENCE</scope>
    <source>
        <strain evidence="1">G11</strain>
    </source>
</reference>
<name>A0A9P6T6E9_9BASI</name>
<accession>A0A9P6T6E9</accession>
<dbReference type="EMBL" id="MU167623">
    <property type="protein sequence ID" value="KAG0139343.1"/>
    <property type="molecule type" value="Genomic_DNA"/>
</dbReference>
<sequence>MGTKPTTPVVAAPGILVDMATLATPPSPSYLETPRTQQVQDILGEANMGDMKSIFMELVAMLKTLPTGWYVAMSLTVDKAIHLNQSVGRFNCNKVAFKDAITLTEHGLHLVSLANPPPSNPPDALLASILVGIQAVEAKVDLLMLDMAN</sequence>
<protein>
    <submittedName>
        <fullName evidence="1">Uncharacterized protein</fullName>
    </submittedName>
</protein>
<organism evidence="1 2">
    <name type="scientific">Cronartium quercuum f. sp. fusiforme G11</name>
    <dbReference type="NCBI Taxonomy" id="708437"/>
    <lineage>
        <taxon>Eukaryota</taxon>
        <taxon>Fungi</taxon>
        <taxon>Dikarya</taxon>
        <taxon>Basidiomycota</taxon>
        <taxon>Pucciniomycotina</taxon>
        <taxon>Pucciniomycetes</taxon>
        <taxon>Pucciniales</taxon>
        <taxon>Coleosporiaceae</taxon>
        <taxon>Cronartium</taxon>
    </lineage>
</organism>
<comment type="caution">
    <text evidence="1">The sequence shown here is derived from an EMBL/GenBank/DDBJ whole genome shotgun (WGS) entry which is preliminary data.</text>
</comment>
<evidence type="ECO:0000313" key="1">
    <source>
        <dbReference type="EMBL" id="KAG0139343.1"/>
    </source>
</evidence>
<keyword evidence="2" id="KW-1185">Reference proteome</keyword>
<dbReference type="AlphaFoldDB" id="A0A9P6T6E9"/>
<evidence type="ECO:0000313" key="2">
    <source>
        <dbReference type="Proteomes" id="UP000886653"/>
    </source>
</evidence>
<dbReference type="Proteomes" id="UP000886653">
    <property type="component" value="Unassembled WGS sequence"/>
</dbReference>